<keyword evidence="2" id="KW-1185">Reference proteome</keyword>
<dbReference type="AlphaFoldDB" id="A0A4Y2MB42"/>
<dbReference type="EMBL" id="BGPR01007038">
    <property type="protein sequence ID" value="GBN23793.1"/>
    <property type="molecule type" value="Genomic_DNA"/>
</dbReference>
<reference evidence="1 2" key="1">
    <citation type="journal article" date="2019" name="Sci. Rep.">
        <title>Orb-weaving spider Araneus ventricosus genome elucidates the spidroin gene catalogue.</title>
        <authorList>
            <person name="Kono N."/>
            <person name="Nakamura H."/>
            <person name="Ohtoshi R."/>
            <person name="Moran D.A.P."/>
            <person name="Shinohara A."/>
            <person name="Yoshida Y."/>
            <person name="Fujiwara M."/>
            <person name="Mori M."/>
            <person name="Tomita M."/>
            <person name="Arakawa K."/>
        </authorList>
    </citation>
    <scope>NUCLEOTIDE SEQUENCE [LARGE SCALE GENOMIC DNA]</scope>
</reference>
<proteinExistence type="predicted"/>
<evidence type="ECO:0000313" key="2">
    <source>
        <dbReference type="Proteomes" id="UP000499080"/>
    </source>
</evidence>
<gene>
    <name evidence="1" type="ORF">AVEN_104401_1</name>
</gene>
<evidence type="ECO:0000313" key="1">
    <source>
        <dbReference type="EMBL" id="GBN23793.1"/>
    </source>
</evidence>
<comment type="caution">
    <text evidence="1">The sequence shown here is derived from an EMBL/GenBank/DDBJ whole genome shotgun (WGS) entry which is preliminary data.</text>
</comment>
<name>A0A4Y2MB42_ARAVE</name>
<sequence length="96" mass="11228">MAPHNLRDNLDDYYDELTDGANHSKIGKAIFKRVTKQFFGGNDYPQFRLGHNPIFDNHTRNQLTRIFSLARKLFCKRKTIMDKDIIKARNIIAGNF</sequence>
<organism evidence="1 2">
    <name type="scientific">Araneus ventricosus</name>
    <name type="common">Orbweaver spider</name>
    <name type="synonym">Epeira ventricosa</name>
    <dbReference type="NCBI Taxonomy" id="182803"/>
    <lineage>
        <taxon>Eukaryota</taxon>
        <taxon>Metazoa</taxon>
        <taxon>Ecdysozoa</taxon>
        <taxon>Arthropoda</taxon>
        <taxon>Chelicerata</taxon>
        <taxon>Arachnida</taxon>
        <taxon>Araneae</taxon>
        <taxon>Araneomorphae</taxon>
        <taxon>Entelegynae</taxon>
        <taxon>Araneoidea</taxon>
        <taxon>Araneidae</taxon>
        <taxon>Araneus</taxon>
    </lineage>
</organism>
<protein>
    <submittedName>
        <fullName evidence="1">Uncharacterized protein</fullName>
    </submittedName>
</protein>
<accession>A0A4Y2MB42</accession>
<dbReference type="Proteomes" id="UP000499080">
    <property type="component" value="Unassembled WGS sequence"/>
</dbReference>